<dbReference type="Proteomes" id="UP000294933">
    <property type="component" value="Unassembled WGS sequence"/>
</dbReference>
<proteinExistence type="predicted"/>
<dbReference type="EMBL" id="ML170168">
    <property type="protein sequence ID" value="TDL23867.1"/>
    <property type="molecule type" value="Genomic_DNA"/>
</dbReference>
<accession>A0A4Y7Q878</accession>
<dbReference type="VEuPathDB" id="FungiDB:BD410DRAFT_125555"/>
<protein>
    <submittedName>
        <fullName evidence="1">Uncharacterized protein</fullName>
    </submittedName>
</protein>
<name>A0A4Y7Q878_9AGAM</name>
<organism evidence="1 2">
    <name type="scientific">Rickenella mellea</name>
    <dbReference type="NCBI Taxonomy" id="50990"/>
    <lineage>
        <taxon>Eukaryota</taxon>
        <taxon>Fungi</taxon>
        <taxon>Dikarya</taxon>
        <taxon>Basidiomycota</taxon>
        <taxon>Agaricomycotina</taxon>
        <taxon>Agaricomycetes</taxon>
        <taxon>Hymenochaetales</taxon>
        <taxon>Rickenellaceae</taxon>
        <taxon>Rickenella</taxon>
    </lineage>
</organism>
<evidence type="ECO:0000313" key="1">
    <source>
        <dbReference type="EMBL" id="TDL23867.1"/>
    </source>
</evidence>
<reference evidence="1 2" key="1">
    <citation type="submission" date="2018-06" db="EMBL/GenBank/DDBJ databases">
        <title>A transcriptomic atlas of mushroom development highlights an independent origin of complex multicellularity.</title>
        <authorList>
            <consortium name="DOE Joint Genome Institute"/>
            <person name="Krizsan K."/>
            <person name="Almasi E."/>
            <person name="Merenyi Z."/>
            <person name="Sahu N."/>
            <person name="Viragh M."/>
            <person name="Koszo T."/>
            <person name="Mondo S."/>
            <person name="Kiss B."/>
            <person name="Balint B."/>
            <person name="Kues U."/>
            <person name="Barry K."/>
            <person name="Hegedus J.C."/>
            <person name="Henrissat B."/>
            <person name="Johnson J."/>
            <person name="Lipzen A."/>
            <person name="Ohm R."/>
            <person name="Nagy I."/>
            <person name="Pangilinan J."/>
            <person name="Yan J."/>
            <person name="Xiong Y."/>
            <person name="Grigoriev I.V."/>
            <person name="Hibbett D.S."/>
            <person name="Nagy L.G."/>
        </authorList>
    </citation>
    <scope>NUCLEOTIDE SEQUENCE [LARGE SCALE GENOMIC DNA]</scope>
    <source>
        <strain evidence="1 2">SZMC22713</strain>
    </source>
</reference>
<dbReference type="AlphaFoldDB" id="A0A4Y7Q878"/>
<evidence type="ECO:0000313" key="2">
    <source>
        <dbReference type="Proteomes" id="UP000294933"/>
    </source>
</evidence>
<gene>
    <name evidence="1" type="ORF">BD410DRAFT_125555</name>
</gene>
<sequence length="218" mass="24631">MNNSTPTIHVLSGTVALEKLANATTGHVSMNSELQIRLFKRLAEIHNALGTNENWFSTGIAAEVFHGAKNVPHTLLETAGFDICVRKADFQGVVSRLKKIFHKRGTQTLYLTVYTHDTFGYEIRTVKESALGLYRFPLLDDYMEALAKKCIETPQLANIPDMPLQPVRDVSKNWENEFADFCEMMAGRVNHVLSAIDIHFKFKRTSVDRTRCQATTNK</sequence>
<keyword evidence="2" id="KW-1185">Reference proteome</keyword>